<dbReference type="EMBL" id="NXAO01000025">
    <property type="protein sequence ID" value="PHO15558.1"/>
    <property type="molecule type" value="Genomic_DNA"/>
</dbReference>
<sequence length="319" mass="38021">MEKEIYNLCDFLNQEEIDFLKDRDRILLTNKDKITMYLKSNNSLKQQVTKIKKELDIDISVFTYRNFLLKYFKKAYEEHNINKVFLNSQYTILRLILNEGFDDSKKIYNFLLNNGSLKIVKNDENSVIKYIDFYKKLEEFISTKKLSLKIIPEDEDNLNEVDIKNEIHDSEIVEIIDNTKRIDIELIDGSTETHNISFLKNYYIVEEFSGKKFDFVEKNLYLVPNTNEGKVFDFAMIKELIKDVKLMPEYSLVLYDNSNIDAKIYIYRYINGDLVFLDSFSSLLIVDILDLINLALKKFLTLYKIYFEKENKYVKYENS</sequence>
<dbReference type="Proteomes" id="UP000224740">
    <property type="component" value="Unassembled WGS sequence"/>
</dbReference>
<evidence type="ECO:0000313" key="2">
    <source>
        <dbReference type="EMBL" id="PHO15558.1"/>
    </source>
</evidence>
<dbReference type="KEGG" id="amar:AMRN_1570"/>
<reference evidence="1 4" key="3">
    <citation type="submission" date="2018-08" db="EMBL/GenBank/DDBJ databases">
        <title>Complete genome of the Arcobacter marinus type strain JCM 15502.</title>
        <authorList>
            <person name="Miller W.G."/>
            <person name="Yee E."/>
            <person name="Huynh S."/>
            <person name="Parker C.T."/>
        </authorList>
    </citation>
    <scope>NUCLEOTIDE SEQUENCE [LARGE SCALE GENOMIC DNA]</scope>
    <source>
        <strain evidence="1 4">JCM 15502</strain>
    </source>
</reference>
<reference evidence="3" key="1">
    <citation type="submission" date="2017-09" db="EMBL/GenBank/DDBJ databases">
        <title>Arcobacter canalis sp. nov., a new species isolated from a water canal contaminated with urban sewage.</title>
        <authorList>
            <person name="Perez-Cataluna A."/>
            <person name="Salas-Masso N."/>
            <person name="Figueras M.J."/>
        </authorList>
    </citation>
    <scope>NUCLEOTIDE SEQUENCE [LARGE SCALE GENOMIC DNA]</scope>
    <source>
        <strain evidence="3">CECT 7727</strain>
    </source>
</reference>
<evidence type="ECO:0000313" key="4">
    <source>
        <dbReference type="Proteomes" id="UP000264693"/>
    </source>
</evidence>
<dbReference type="RefSeq" id="WP_099310907.1">
    <property type="nucleotide sequence ID" value="NZ_CP032101.1"/>
</dbReference>
<accession>A0A347TL26</accession>
<proteinExistence type="predicted"/>
<dbReference type="EMBL" id="CP032101">
    <property type="protein sequence ID" value="AXX87304.1"/>
    <property type="molecule type" value="Genomic_DNA"/>
</dbReference>
<protein>
    <submittedName>
        <fullName evidence="1">Uncharacterized protein</fullName>
    </submittedName>
</protein>
<evidence type="ECO:0000313" key="3">
    <source>
        <dbReference type="Proteomes" id="UP000224740"/>
    </source>
</evidence>
<gene>
    <name evidence="1" type="ORF">AMRN_1570</name>
    <name evidence="2" type="ORF">CPH92_06385</name>
</gene>
<name>A0A347TL26_9BACT</name>
<dbReference type="Proteomes" id="UP000264693">
    <property type="component" value="Chromosome"/>
</dbReference>
<evidence type="ECO:0000313" key="1">
    <source>
        <dbReference type="EMBL" id="AXX87304.1"/>
    </source>
</evidence>
<organism evidence="1 4">
    <name type="scientific">Malaciobacter marinus</name>
    <dbReference type="NCBI Taxonomy" id="505249"/>
    <lineage>
        <taxon>Bacteria</taxon>
        <taxon>Pseudomonadati</taxon>
        <taxon>Campylobacterota</taxon>
        <taxon>Epsilonproteobacteria</taxon>
        <taxon>Campylobacterales</taxon>
        <taxon>Arcobacteraceae</taxon>
        <taxon>Malaciobacter</taxon>
    </lineage>
</organism>
<dbReference type="AlphaFoldDB" id="A0A347TL26"/>
<reference evidence="2" key="2">
    <citation type="submission" date="2017-09" db="EMBL/GenBank/DDBJ databases">
        <authorList>
            <person name="Perez-Cataluna A."/>
            <person name="Figueras M.J."/>
            <person name="Salas-Masso N."/>
        </authorList>
    </citation>
    <scope>NUCLEOTIDE SEQUENCE</scope>
    <source>
        <strain evidence="2">CECT 7727</strain>
    </source>
</reference>
<keyword evidence="3" id="KW-1185">Reference proteome</keyword>